<gene>
    <name evidence="3" type="ORF">EJ08DRAFT_665033</name>
</gene>
<name>A0A9P4NHK1_9PEZI</name>
<dbReference type="AlphaFoldDB" id="A0A9P4NHK1"/>
<feature type="compositionally biased region" description="Basic and acidic residues" evidence="1">
    <location>
        <begin position="201"/>
        <end position="210"/>
    </location>
</feature>
<evidence type="ECO:0000256" key="1">
    <source>
        <dbReference type="SAM" id="MobiDB-lite"/>
    </source>
</evidence>
<organism evidence="3 4">
    <name type="scientific">Tothia fuscella</name>
    <dbReference type="NCBI Taxonomy" id="1048955"/>
    <lineage>
        <taxon>Eukaryota</taxon>
        <taxon>Fungi</taxon>
        <taxon>Dikarya</taxon>
        <taxon>Ascomycota</taxon>
        <taxon>Pezizomycotina</taxon>
        <taxon>Dothideomycetes</taxon>
        <taxon>Pleosporomycetidae</taxon>
        <taxon>Venturiales</taxon>
        <taxon>Cylindrosympodiaceae</taxon>
        <taxon>Tothia</taxon>
    </lineage>
</organism>
<dbReference type="Proteomes" id="UP000800235">
    <property type="component" value="Unassembled WGS sequence"/>
</dbReference>
<dbReference type="InterPro" id="IPR009291">
    <property type="entry name" value="Vps62"/>
</dbReference>
<evidence type="ECO:0008006" key="5">
    <source>
        <dbReference type="Google" id="ProtNLM"/>
    </source>
</evidence>
<evidence type="ECO:0000256" key="2">
    <source>
        <dbReference type="SAM" id="SignalP"/>
    </source>
</evidence>
<protein>
    <recommendedName>
        <fullName evidence="5">Vacuolar protein sorting protein 62</fullName>
    </recommendedName>
</protein>
<dbReference type="OrthoDB" id="188042at2759"/>
<keyword evidence="4" id="KW-1185">Reference proteome</keyword>
<dbReference type="Pfam" id="PF06101">
    <property type="entry name" value="Vps62"/>
    <property type="match status" value="1"/>
</dbReference>
<dbReference type="EMBL" id="MU007095">
    <property type="protein sequence ID" value="KAF2421831.1"/>
    <property type="molecule type" value="Genomic_DNA"/>
</dbReference>
<feature type="chain" id="PRO_5040137863" description="Vacuolar protein sorting protein 62" evidence="2">
    <location>
        <begin position="25"/>
        <end position="513"/>
    </location>
</feature>
<feature type="region of interest" description="Disordered" evidence="1">
    <location>
        <begin position="185"/>
        <end position="227"/>
    </location>
</feature>
<reference evidence="3" key="1">
    <citation type="journal article" date="2020" name="Stud. Mycol.">
        <title>101 Dothideomycetes genomes: a test case for predicting lifestyles and emergence of pathogens.</title>
        <authorList>
            <person name="Haridas S."/>
            <person name="Albert R."/>
            <person name="Binder M."/>
            <person name="Bloem J."/>
            <person name="Labutti K."/>
            <person name="Salamov A."/>
            <person name="Andreopoulos B."/>
            <person name="Baker S."/>
            <person name="Barry K."/>
            <person name="Bills G."/>
            <person name="Bluhm B."/>
            <person name="Cannon C."/>
            <person name="Castanera R."/>
            <person name="Culley D."/>
            <person name="Daum C."/>
            <person name="Ezra D."/>
            <person name="Gonzalez J."/>
            <person name="Henrissat B."/>
            <person name="Kuo A."/>
            <person name="Liang C."/>
            <person name="Lipzen A."/>
            <person name="Lutzoni F."/>
            <person name="Magnuson J."/>
            <person name="Mondo S."/>
            <person name="Nolan M."/>
            <person name="Ohm R."/>
            <person name="Pangilinan J."/>
            <person name="Park H.-J."/>
            <person name="Ramirez L."/>
            <person name="Alfaro M."/>
            <person name="Sun H."/>
            <person name="Tritt A."/>
            <person name="Yoshinaga Y."/>
            <person name="Zwiers L.-H."/>
            <person name="Turgeon B."/>
            <person name="Goodwin S."/>
            <person name="Spatafora J."/>
            <person name="Crous P."/>
            <person name="Grigoriev I."/>
        </authorList>
    </citation>
    <scope>NUCLEOTIDE SEQUENCE</scope>
    <source>
        <strain evidence="3">CBS 130266</strain>
    </source>
</reference>
<evidence type="ECO:0000313" key="4">
    <source>
        <dbReference type="Proteomes" id="UP000800235"/>
    </source>
</evidence>
<feature type="region of interest" description="Disordered" evidence="1">
    <location>
        <begin position="243"/>
        <end position="266"/>
    </location>
</feature>
<feature type="signal peptide" evidence="2">
    <location>
        <begin position="1"/>
        <end position="24"/>
    </location>
</feature>
<dbReference type="PANTHER" id="PTHR48172:SF2">
    <property type="entry name" value="VACUOLAR PROTEIN SORTING PROTEIN 62"/>
    <property type="match status" value="1"/>
</dbReference>
<dbReference type="PANTHER" id="PTHR48172">
    <property type="match status" value="1"/>
</dbReference>
<accession>A0A9P4NHK1</accession>
<proteinExistence type="predicted"/>
<evidence type="ECO:0000313" key="3">
    <source>
        <dbReference type="EMBL" id="KAF2421831.1"/>
    </source>
</evidence>
<comment type="caution">
    <text evidence="3">The sequence shown here is derived from an EMBL/GenBank/DDBJ whole genome shotgun (WGS) entry which is preliminary data.</text>
</comment>
<keyword evidence="2" id="KW-0732">Signal</keyword>
<sequence>MGVCRPRNAVVSTLLSLATFGGLLHHFGTKPMTSESLEDVDWIGSSTSWLDRKACTVFGICGLSHMLHQTRWRNMPEDDFPLSSEEINSTEFWISGLSDPKTWTKEERTLRKVPKYVIDHAPYVHLFSKEEFWPCDMPSHLAHTTPHVNYTIVSPNWQHPKLTDLDLLNKKFGRHVFLKSNDNVEERPDWLGGSSNIPEAPNEKPEDGPQHFRGQRTPPSQVPEDSDLDQWWQVEDSDLSLPDSETMYESATELRRRQEPSAGGRSDAPAVLVVVDKGKGVVDAFWFYFYSYNLGNKVFNVRFGNHIGDWEHTLIRFHNGKPKAIFFSEHDLGAAYSWEAVEKIGKRPVSYSATGTHAMYADAGVHTYVLPFGLLHDITDRGPLWDPALNLYSYTYDYKNDTLRSSQLNPKAPTSWFYFWGHWGDKFYPLNDPRQYRFVGQYHYVNGPLGPRFKRLGRKKICQGADAQECKLRHWIGDGMIPQVSKSNESPEGEEIDLDDPDTRRLLKLAPFF</sequence>